<protein>
    <submittedName>
        <fullName evidence="2">Uncharacterized protein</fullName>
    </submittedName>
</protein>
<evidence type="ECO:0000256" key="1">
    <source>
        <dbReference type="SAM" id="SignalP"/>
    </source>
</evidence>
<keyword evidence="3" id="KW-1185">Reference proteome</keyword>
<dbReference type="Proteomes" id="UP000324022">
    <property type="component" value="Unassembled WGS sequence"/>
</dbReference>
<evidence type="ECO:0000313" key="3">
    <source>
        <dbReference type="Proteomes" id="UP000324022"/>
    </source>
</evidence>
<organism evidence="2 3">
    <name type="scientific">Ustilago trichophora</name>
    <dbReference type="NCBI Taxonomy" id="86804"/>
    <lineage>
        <taxon>Eukaryota</taxon>
        <taxon>Fungi</taxon>
        <taxon>Dikarya</taxon>
        <taxon>Basidiomycota</taxon>
        <taxon>Ustilaginomycotina</taxon>
        <taxon>Ustilaginomycetes</taxon>
        <taxon>Ustilaginales</taxon>
        <taxon>Ustilaginaceae</taxon>
        <taxon>Ustilago</taxon>
    </lineage>
</organism>
<proteinExistence type="predicted"/>
<dbReference type="AlphaFoldDB" id="A0A5C3EJW5"/>
<accession>A0A5C3EJW5</accession>
<evidence type="ECO:0000313" key="2">
    <source>
        <dbReference type="EMBL" id="SPO29946.1"/>
    </source>
</evidence>
<feature type="signal peptide" evidence="1">
    <location>
        <begin position="1"/>
        <end position="29"/>
    </location>
</feature>
<reference evidence="2 3" key="1">
    <citation type="submission" date="2018-03" db="EMBL/GenBank/DDBJ databases">
        <authorList>
            <person name="Guldener U."/>
        </authorList>
    </citation>
    <scope>NUCLEOTIDE SEQUENCE [LARGE SCALE GENOMIC DNA]</scope>
    <source>
        <strain evidence="2 3">NBRC100155</strain>
    </source>
</reference>
<dbReference type="EMBL" id="OOIN01000030">
    <property type="protein sequence ID" value="SPO29946.1"/>
    <property type="molecule type" value="Genomic_DNA"/>
</dbReference>
<sequence length="210" mass="23048">MHFQTPYFYTATLSLLLSVFTLLPASVEGANMPYFIDPLNIEHQNAGNLNNLDDNFATSLVNMGVRDPIITRVNGMPLTGQALTHEIRSSKSLPRFVNLGPGNYGPESLGVAMHIRPETIAEVGGRKTFAIMSLVPPSGHGPGGHLSTMWYHHFVEVEGDPNLSNRMSGIWEEERGAPDFATNIRGRKVLPASHLMPELNRIVRLAHQGA</sequence>
<keyword evidence="1" id="KW-0732">Signal</keyword>
<feature type="chain" id="PRO_5023048218" evidence="1">
    <location>
        <begin position="30"/>
        <end position="210"/>
    </location>
</feature>
<name>A0A5C3EJW5_9BASI</name>
<gene>
    <name evidence="2" type="ORF">UTRI_06250_B</name>
</gene>